<feature type="domain" description="SEFIR" evidence="1">
    <location>
        <begin position="7"/>
        <end position="141"/>
    </location>
</feature>
<dbReference type="AlphaFoldDB" id="A0AAE3H0Y5"/>
<comment type="caution">
    <text evidence="2">The sequence shown here is derived from an EMBL/GenBank/DDBJ whole genome shotgun (WGS) entry which is preliminary data.</text>
</comment>
<organism evidence="2 3">
    <name type="scientific">Lacihabitans soyangensis</name>
    <dbReference type="NCBI Taxonomy" id="869394"/>
    <lineage>
        <taxon>Bacteria</taxon>
        <taxon>Pseudomonadati</taxon>
        <taxon>Bacteroidota</taxon>
        <taxon>Cytophagia</taxon>
        <taxon>Cytophagales</taxon>
        <taxon>Leadbetterellaceae</taxon>
        <taxon>Lacihabitans</taxon>
    </lineage>
</organism>
<gene>
    <name evidence="2" type="ORF">EGI31_08425</name>
</gene>
<dbReference type="Pfam" id="PF08357">
    <property type="entry name" value="SEFIR"/>
    <property type="match status" value="1"/>
</dbReference>
<evidence type="ECO:0000259" key="1">
    <source>
        <dbReference type="PROSITE" id="PS51534"/>
    </source>
</evidence>
<evidence type="ECO:0000313" key="2">
    <source>
        <dbReference type="EMBL" id="MCP9762979.1"/>
    </source>
</evidence>
<reference evidence="2 3" key="1">
    <citation type="submission" date="2018-11" db="EMBL/GenBank/DDBJ databases">
        <title>Novel bacteria species description.</title>
        <authorList>
            <person name="Han J.-H."/>
        </authorList>
    </citation>
    <scope>NUCLEOTIDE SEQUENCE [LARGE SCALE GENOMIC DNA]</scope>
    <source>
        <strain evidence="2 3">KCTC23259</strain>
    </source>
</reference>
<dbReference type="Proteomes" id="UP001204144">
    <property type="component" value="Unassembled WGS sequence"/>
</dbReference>
<dbReference type="InterPro" id="IPR013568">
    <property type="entry name" value="SEFIR_dom"/>
</dbReference>
<dbReference type="EMBL" id="RJUF01000018">
    <property type="protein sequence ID" value="MCP9762979.1"/>
    <property type="molecule type" value="Genomic_DNA"/>
</dbReference>
<dbReference type="RefSeq" id="WP_255036761.1">
    <property type="nucleotide sequence ID" value="NZ_RJUF01000018.1"/>
</dbReference>
<accession>A0AAE3H0Y5</accession>
<protein>
    <recommendedName>
        <fullName evidence="1">SEFIR domain-containing protein</fullName>
    </recommendedName>
</protein>
<proteinExistence type="predicted"/>
<keyword evidence="3" id="KW-1185">Reference proteome</keyword>
<sequence length="309" mass="35580">MKHDSKNIKVAILYSHDSEEHINNVNRFCATLRDVWGFEAVIDTIKRQETSAINFRKMQHQFFTAFNKIIVVLSRGYKLKAEGFSGGVGEEYQILINDLPSNPQKYVFVMLNSSNLNDIVPVGLRGYDVLDLELTSNWTLLNAKLQETTVSIFPPVNDSMRPVQTKTIQTDVIKQKLTCKVFKLIGRKSTIANKIYRINLDLKVVISNESDTNLEKVLLQFNSLEDFFDFDDFTKKPSSKIDLELFKGQEEVISLPSLQIHSGNCYKFLSQDFKISLFSKLEKVDLFLNFSEIPWEDNFEANYLNVSDF</sequence>
<dbReference type="Gene3D" id="3.40.50.11530">
    <property type="match status" value="1"/>
</dbReference>
<evidence type="ECO:0000313" key="3">
    <source>
        <dbReference type="Proteomes" id="UP001204144"/>
    </source>
</evidence>
<name>A0AAE3H0Y5_9BACT</name>
<dbReference type="PROSITE" id="PS51534">
    <property type="entry name" value="SEFIR"/>
    <property type="match status" value="1"/>
</dbReference>